<feature type="domain" description="PAC" evidence="8">
    <location>
        <begin position="210"/>
        <end position="262"/>
    </location>
</feature>
<dbReference type="Gene3D" id="3.30.565.10">
    <property type="entry name" value="Histidine kinase-like ATPase, C-terminal domain"/>
    <property type="match status" value="1"/>
</dbReference>
<dbReference type="InterPro" id="IPR003661">
    <property type="entry name" value="HisK_dim/P_dom"/>
</dbReference>
<dbReference type="AlphaFoldDB" id="A0A2S9XBD9"/>
<dbReference type="SMART" id="SM00091">
    <property type="entry name" value="PAS"/>
    <property type="match status" value="2"/>
</dbReference>
<evidence type="ECO:0000259" key="7">
    <source>
        <dbReference type="PROSITE" id="PS50112"/>
    </source>
</evidence>
<dbReference type="Gene3D" id="3.30.450.20">
    <property type="entry name" value="PAS domain"/>
    <property type="match status" value="2"/>
</dbReference>
<evidence type="ECO:0000256" key="2">
    <source>
        <dbReference type="ARBA" id="ARBA00012438"/>
    </source>
</evidence>
<dbReference type="SMART" id="SM00086">
    <property type="entry name" value="PAC"/>
    <property type="match status" value="1"/>
</dbReference>
<evidence type="ECO:0000256" key="1">
    <source>
        <dbReference type="ARBA" id="ARBA00000085"/>
    </source>
</evidence>
<dbReference type="InterPro" id="IPR036890">
    <property type="entry name" value="HATPase_C_sf"/>
</dbReference>
<evidence type="ECO:0000256" key="4">
    <source>
        <dbReference type="PROSITE-ProRule" id="PRU00169"/>
    </source>
</evidence>
<dbReference type="InterPro" id="IPR001610">
    <property type="entry name" value="PAC"/>
</dbReference>
<protein>
    <recommendedName>
        <fullName evidence="2">histidine kinase</fullName>
        <ecNumber evidence="2">2.7.13.3</ecNumber>
    </recommendedName>
</protein>
<accession>A0A2S9XBD9</accession>
<dbReference type="InterPro" id="IPR000700">
    <property type="entry name" value="PAS-assoc_C"/>
</dbReference>
<evidence type="ECO:0000259" key="8">
    <source>
        <dbReference type="PROSITE" id="PS50113"/>
    </source>
</evidence>
<dbReference type="OrthoDB" id="9758831at2"/>
<evidence type="ECO:0000256" key="3">
    <source>
        <dbReference type="ARBA" id="ARBA00022553"/>
    </source>
</evidence>
<dbReference type="Pfam" id="PF02518">
    <property type="entry name" value="HATPase_c"/>
    <property type="match status" value="1"/>
</dbReference>
<dbReference type="SMART" id="SM00387">
    <property type="entry name" value="HATPase_c"/>
    <property type="match status" value="1"/>
</dbReference>
<dbReference type="PRINTS" id="PR00344">
    <property type="entry name" value="BCTRLSENSOR"/>
</dbReference>
<dbReference type="InterPro" id="IPR000014">
    <property type="entry name" value="PAS"/>
</dbReference>
<feature type="modified residue" description="4-aspartylphosphate" evidence="4">
    <location>
        <position position="572"/>
    </location>
</feature>
<dbReference type="Pfam" id="PF13426">
    <property type="entry name" value="PAS_9"/>
    <property type="match status" value="1"/>
</dbReference>
<keyword evidence="10" id="KW-1185">Reference proteome</keyword>
<comment type="caution">
    <text evidence="9">The sequence shown here is derived from an EMBL/GenBank/DDBJ whole genome shotgun (WGS) entry which is preliminary data.</text>
</comment>
<dbReference type="PANTHER" id="PTHR43065">
    <property type="entry name" value="SENSOR HISTIDINE KINASE"/>
    <property type="match status" value="1"/>
</dbReference>
<dbReference type="InterPro" id="IPR001789">
    <property type="entry name" value="Sig_transdc_resp-reg_receiver"/>
</dbReference>
<dbReference type="InterPro" id="IPR011006">
    <property type="entry name" value="CheY-like_superfamily"/>
</dbReference>
<dbReference type="Proteomes" id="UP000237968">
    <property type="component" value="Unassembled WGS sequence"/>
</dbReference>
<organism evidence="9 10">
    <name type="scientific">Enhygromyxa salina</name>
    <dbReference type="NCBI Taxonomy" id="215803"/>
    <lineage>
        <taxon>Bacteria</taxon>
        <taxon>Pseudomonadati</taxon>
        <taxon>Myxococcota</taxon>
        <taxon>Polyangia</taxon>
        <taxon>Nannocystales</taxon>
        <taxon>Nannocystaceae</taxon>
        <taxon>Enhygromyxa</taxon>
    </lineage>
</organism>
<evidence type="ECO:0000313" key="9">
    <source>
        <dbReference type="EMBL" id="PRP90177.1"/>
    </source>
</evidence>
<feature type="domain" description="PAS" evidence="7">
    <location>
        <begin position="12"/>
        <end position="77"/>
    </location>
</feature>
<dbReference type="SMART" id="SM00448">
    <property type="entry name" value="REC"/>
    <property type="match status" value="1"/>
</dbReference>
<sequence>MAMDSDKMHLIFEELFQRAPVGLALIDRELRYLHINDRLSSINGVSIEATLGRSIRDVMPAVADRVEPMIRSVLQSGRALERVEISGETPAEPGRWRKFVTSYLPILLGGSTVVAVAVVVEEITARRDAEAALRASESRHRYLYLRTPAMMHSIDAEGRLVDVSEAWLERMRYVRDEVIGRRSVEFMTPESQDYATQEVLPAYFRTGVVEDIPYQFVRKDGAVLDILLSAVAQRDAEGDFERSLAVLVDITERKRAEEALRRSEAQLRQAQKMEAIGRLAGGIAHDFNNLLLVILGNAELMMPQLDEPSLRTSAEQIVGAAQRAATLTRQILTFSRQQLVEPRVLDLNELIRETESLLCRLLRESIEVVIDLQPAACCVCVDPGQATQILMNLAVNASDAMPNGGRLTIETATVNIEAADHCEPGKYVLLTVTDTGVGMDTETQARLFEPFFTTKEPGRGTGLGLATVHGIVCQNKGWVRVHSTPGRGSNFCVYLPWAEEAELEDDEVEGAPVSAPLLPATILVAEDDAMVRGVVATALREAGYTTLCAGDADEALRMMRAHEGPIDIVLTDVVMPGTSASKLVDGVRQRHPRAQVVYMSGYAPLQPGEVQIEAKDFLRKPFTMDELLRKLAALRSTAT</sequence>
<dbReference type="PROSITE" id="PS50109">
    <property type="entry name" value="HIS_KIN"/>
    <property type="match status" value="1"/>
</dbReference>
<feature type="domain" description="Response regulatory" evidence="6">
    <location>
        <begin position="521"/>
        <end position="635"/>
    </location>
</feature>
<dbReference type="Gene3D" id="3.40.50.2300">
    <property type="match status" value="1"/>
</dbReference>
<dbReference type="EC" id="2.7.13.3" evidence="2"/>
<evidence type="ECO:0000259" key="5">
    <source>
        <dbReference type="PROSITE" id="PS50109"/>
    </source>
</evidence>
<dbReference type="Gene3D" id="1.10.287.130">
    <property type="match status" value="1"/>
</dbReference>
<dbReference type="InterPro" id="IPR005467">
    <property type="entry name" value="His_kinase_dom"/>
</dbReference>
<dbReference type="InterPro" id="IPR035965">
    <property type="entry name" value="PAS-like_dom_sf"/>
</dbReference>
<dbReference type="InterPro" id="IPR004358">
    <property type="entry name" value="Sig_transdc_His_kin-like_C"/>
</dbReference>
<dbReference type="SMART" id="SM00388">
    <property type="entry name" value="HisKA"/>
    <property type="match status" value="1"/>
</dbReference>
<dbReference type="Pfam" id="PF00512">
    <property type="entry name" value="HisKA"/>
    <property type="match status" value="1"/>
</dbReference>
<gene>
    <name evidence="9" type="ORF">ENSA5_66990</name>
</gene>
<dbReference type="CDD" id="cd00082">
    <property type="entry name" value="HisKA"/>
    <property type="match status" value="1"/>
</dbReference>
<evidence type="ECO:0000259" key="6">
    <source>
        <dbReference type="PROSITE" id="PS50110"/>
    </source>
</evidence>
<dbReference type="SUPFAM" id="SSF52172">
    <property type="entry name" value="CheY-like"/>
    <property type="match status" value="1"/>
</dbReference>
<feature type="domain" description="Histidine kinase" evidence="5">
    <location>
        <begin position="282"/>
        <end position="499"/>
    </location>
</feature>
<dbReference type="Pfam" id="PF08448">
    <property type="entry name" value="PAS_4"/>
    <property type="match status" value="1"/>
</dbReference>
<dbReference type="NCBIfam" id="TIGR00229">
    <property type="entry name" value="sensory_box"/>
    <property type="match status" value="2"/>
</dbReference>
<dbReference type="PROSITE" id="PS50113">
    <property type="entry name" value="PAC"/>
    <property type="match status" value="1"/>
</dbReference>
<dbReference type="GO" id="GO:0000155">
    <property type="term" value="F:phosphorelay sensor kinase activity"/>
    <property type="evidence" value="ECO:0007669"/>
    <property type="project" value="InterPro"/>
</dbReference>
<dbReference type="InterPro" id="IPR013656">
    <property type="entry name" value="PAS_4"/>
</dbReference>
<reference evidence="9 10" key="1">
    <citation type="submission" date="2018-03" db="EMBL/GenBank/DDBJ databases">
        <title>Draft Genome Sequences of the Obligatory Marine Myxobacteria Enhygromyxa salina SWB005.</title>
        <authorList>
            <person name="Poehlein A."/>
            <person name="Moghaddam J.A."/>
            <person name="Harms H."/>
            <person name="Alanjari M."/>
            <person name="Koenig G.M."/>
            <person name="Daniel R."/>
            <person name="Schaeberle T.F."/>
        </authorList>
    </citation>
    <scope>NUCLEOTIDE SEQUENCE [LARGE SCALE GENOMIC DNA]</scope>
    <source>
        <strain evidence="9 10">SWB005</strain>
    </source>
</reference>
<name>A0A2S9XBD9_9BACT</name>
<feature type="domain" description="PAS" evidence="7">
    <location>
        <begin position="136"/>
        <end position="207"/>
    </location>
</feature>
<dbReference type="CDD" id="cd00130">
    <property type="entry name" value="PAS"/>
    <property type="match status" value="1"/>
</dbReference>
<dbReference type="Pfam" id="PF00072">
    <property type="entry name" value="Response_reg"/>
    <property type="match status" value="1"/>
</dbReference>
<dbReference type="PANTHER" id="PTHR43065:SF42">
    <property type="entry name" value="TWO-COMPONENT SENSOR PPRA"/>
    <property type="match status" value="1"/>
</dbReference>
<dbReference type="PROSITE" id="PS50112">
    <property type="entry name" value="PAS"/>
    <property type="match status" value="2"/>
</dbReference>
<dbReference type="SUPFAM" id="SSF47384">
    <property type="entry name" value="Homodimeric domain of signal transducing histidine kinase"/>
    <property type="match status" value="1"/>
</dbReference>
<dbReference type="PROSITE" id="PS50110">
    <property type="entry name" value="RESPONSE_REGULATORY"/>
    <property type="match status" value="1"/>
</dbReference>
<proteinExistence type="predicted"/>
<evidence type="ECO:0000313" key="10">
    <source>
        <dbReference type="Proteomes" id="UP000237968"/>
    </source>
</evidence>
<keyword evidence="3 4" id="KW-0597">Phosphoprotein</keyword>
<comment type="catalytic activity">
    <reaction evidence="1">
        <text>ATP + protein L-histidine = ADP + protein N-phospho-L-histidine.</text>
        <dbReference type="EC" id="2.7.13.3"/>
    </reaction>
</comment>
<dbReference type="InterPro" id="IPR003594">
    <property type="entry name" value="HATPase_dom"/>
</dbReference>
<dbReference type="SUPFAM" id="SSF55785">
    <property type="entry name" value="PYP-like sensor domain (PAS domain)"/>
    <property type="match status" value="2"/>
</dbReference>
<dbReference type="SUPFAM" id="SSF55874">
    <property type="entry name" value="ATPase domain of HSP90 chaperone/DNA topoisomerase II/histidine kinase"/>
    <property type="match status" value="1"/>
</dbReference>
<dbReference type="InterPro" id="IPR036097">
    <property type="entry name" value="HisK_dim/P_sf"/>
</dbReference>
<dbReference type="EMBL" id="PVNK01000292">
    <property type="protein sequence ID" value="PRP90177.1"/>
    <property type="molecule type" value="Genomic_DNA"/>
</dbReference>